<gene>
    <name evidence="1" type="ORF">APY09_09080</name>
</gene>
<sequence length="148" mass="15937">MSTTDTLPVTLDRITQAVEAVGLIPFVSNTGQVAAILPNRTVRIAVPEGHPAQGVADYPRFFDPSHADQIASTVRRLNASTYLPKVTSGTTETGAIALHLQHTFNWVVGATDDQVAAEVSQFIMAAVAMMNQLDIMFPDQWTKEGTNA</sequence>
<evidence type="ECO:0000313" key="2">
    <source>
        <dbReference type="Proteomes" id="UP000054686"/>
    </source>
</evidence>
<reference evidence="1 2" key="1">
    <citation type="submission" date="2015-10" db="EMBL/GenBank/DDBJ databases">
        <title>Draft Genome of Actinomyces odontolyticus subsp. actinosynbacter strain XH001.</title>
        <authorList>
            <person name="Mclean J.S."/>
            <person name="He X."/>
        </authorList>
    </citation>
    <scope>NUCLEOTIDE SEQUENCE [LARGE SCALE GENOMIC DNA]</scope>
    <source>
        <strain evidence="1 2">XH001</strain>
    </source>
</reference>
<organism evidence="1 2">
    <name type="scientific">Schaalia odontolytica</name>
    <dbReference type="NCBI Taxonomy" id="1660"/>
    <lineage>
        <taxon>Bacteria</taxon>
        <taxon>Bacillati</taxon>
        <taxon>Actinomycetota</taxon>
        <taxon>Actinomycetes</taxon>
        <taxon>Actinomycetales</taxon>
        <taxon>Actinomycetaceae</taxon>
        <taxon>Schaalia</taxon>
    </lineage>
</organism>
<comment type="caution">
    <text evidence="1">The sequence shown here is derived from an EMBL/GenBank/DDBJ whole genome shotgun (WGS) entry which is preliminary data.</text>
</comment>
<name>A0A0V8RRF9_9ACTO</name>
<dbReference type="OrthoDB" id="3255971at2"/>
<keyword evidence="1" id="KW-0418">Kinase</keyword>
<dbReference type="GO" id="GO:0016301">
    <property type="term" value="F:kinase activity"/>
    <property type="evidence" value="ECO:0007669"/>
    <property type="project" value="UniProtKB-KW"/>
</dbReference>
<accession>A0A0V8RRF9</accession>
<keyword evidence="1" id="KW-0808">Transferase</keyword>
<protein>
    <submittedName>
        <fullName evidence="1">Histidine kinase</fullName>
    </submittedName>
</protein>
<dbReference type="RefSeq" id="WP_060567491.1">
    <property type="nucleotide sequence ID" value="NZ_CP040006.1"/>
</dbReference>
<evidence type="ECO:0000313" key="1">
    <source>
        <dbReference type="EMBL" id="KSW10638.1"/>
    </source>
</evidence>
<dbReference type="EMBL" id="LLVT01000003">
    <property type="protein sequence ID" value="KSW10638.1"/>
    <property type="molecule type" value="Genomic_DNA"/>
</dbReference>
<dbReference type="AlphaFoldDB" id="A0A0V8RRF9"/>
<dbReference type="Proteomes" id="UP000054686">
    <property type="component" value="Unassembled WGS sequence"/>
</dbReference>
<proteinExistence type="predicted"/>